<keyword evidence="1" id="KW-0238">DNA-binding</keyword>
<gene>
    <name evidence="1" type="ORF">ETP66_08215</name>
</gene>
<sequence length="72" mass="8204">MQNVNAFAHLLTVEEVRELVGKQRLGRPTAYRLARRFGIRLGRRLLIPAWVVEALLEGRLDLEKEGVPSPRA</sequence>
<dbReference type="EMBL" id="SIJL01000009">
    <property type="protein sequence ID" value="TBH20117.1"/>
    <property type="molecule type" value="Genomic_DNA"/>
</dbReference>
<accession>A0A4V2IV05</accession>
<dbReference type="Proteomes" id="UP000292858">
    <property type="component" value="Unassembled WGS sequence"/>
</dbReference>
<protein>
    <submittedName>
        <fullName evidence="1">DNA-binding protein</fullName>
    </submittedName>
</protein>
<keyword evidence="2" id="KW-1185">Reference proteome</keyword>
<reference evidence="1 2" key="1">
    <citation type="submission" date="2019-02" db="EMBL/GenBank/DDBJ databases">
        <title>Thermus sp. a novel from hot spring.</title>
        <authorList>
            <person name="Zhao Z."/>
        </authorList>
    </citation>
    <scope>NUCLEOTIDE SEQUENCE [LARGE SCALE GENOMIC DNA]</scope>
    <source>
        <strain evidence="1 2">CFH 72773T</strain>
    </source>
</reference>
<name>A0A4V2IV05_9DEIN</name>
<evidence type="ECO:0000313" key="2">
    <source>
        <dbReference type="Proteomes" id="UP000292858"/>
    </source>
</evidence>
<evidence type="ECO:0000313" key="1">
    <source>
        <dbReference type="EMBL" id="TBH20117.1"/>
    </source>
</evidence>
<organism evidence="1 2">
    <name type="scientific">Thermus thermamylovorans</name>
    <dbReference type="NCBI Taxonomy" id="2509362"/>
    <lineage>
        <taxon>Bacteria</taxon>
        <taxon>Thermotogati</taxon>
        <taxon>Deinococcota</taxon>
        <taxon>Deinococci</taxon>
        <taxon>Thermales</taxon>
        <taxon>Thermaceae</taxon>
        <taxon>Thermus</taxon>
    </lineage>
</organism>
<proteinExistence type="predicted"/>
<comment type="caution">
    <text evidence="1">The sequence shown here is derived from an EMBL/GenBank/DDBJ whole genome shotgun (WGS) entry which is preliminary data.</text>
</comment>
<dbReference type="GO" id="GO:0003677">
    <property type="term" value="F:DNA binding"/>
    <property type="evidence" value="ECO:0007669"/>
    <property type="project" value="UniProtKB-KW"/>
</dbReference>
<dbReference type="AlphaFoldDB" id="A0A4V2IV05"/>